<feature type="domain" description="Membrane insertase YidC/Oxa/ALB C-terminal" evidence="12">
    <location>
        <begin position="41"/>
        <end position="346"/>
    </location>
</feature>
<sequence>MSGIILTPYDGAILGPIAKVLGYLMEGIFFVLDKIGIPNVGLSIILFTIVIYLLLMPLTIKQQKFSKLSAKMNPELQAIQAKYKNRKDNDSMMAMNAETQAVYAKYGVSPSGSCVQLLIQMPILFALYRVIYAMPAYVTKIGDTFRVLADQIIATDKGSFLLNSETSTISSAVKMYSKSLDTNLSNGIIDVLNKLSSSDMSEISAHYNLADLTYNGQLILSNDSTRGLIDTYNNFLGINIGNSPSYMVSQAWNHPDGIQWLGLIVAVIIPVLSALTQWINTKLMPQASTGTSGNAQQDSMAQSMKMMNTMMPLMSAFFCFTLPAGMGLYWIAGSVVRSIQQVVINKHIDKMDIDEIIKKNESKREEKLKKAGIDPKTLNKNATINTRNVNAAPKKSMTQKAAVKSVSDKEKNEAAKDSIGSYAKNAKPGSLAAKANMVRDYNEKNNK</sequence>
<dbReference type="RefSeq" id="WP_262574371.1">
    <property type="nucleotide sequence ID" value="NZ_JAOQKJ010000005.1"/>
</dbReference>
<feature type="transmembrane region" description="Helical" evidence="11">
    <location>
        <begin position="310"/>
        <end position="331"/>
    </location>
</feature>
<protein>
    <submittedName>
        <fullName evidence="13">YidC/Oxa1 family membrane protein insertase</fullName>
    </submittedName>
</protein>
<evidence type="ECO:0000256" key="4">
    <source>
        <dbReference type="ARBA" id="ARBA00022692"/>
    </source>
</evidence>
<feature type="compositionally biased region" description="Basic and acidic residues" evidence="10">
    <location>
        <begin position="406"/>
        <end position="416"/>
    </location>
</feature>
<evidence type="ECO:0000256" key="11">
    <source>
        <dbReference type="SAM" id="Phobius"/>
    </source>
</evidence>
<feature type="transmembrane region" description="Helical" evidence="11">
    <location>
        <begin position="12"/>
        <end position="31"/>
    </location>
</feature>
<dbReference type="EMBL" id="JAOQKJ010000005">
    <property type="protein sequence ID" value="MCU6744336.1"/>
    <property type="molecule type" value="Genomic_DNA"/>
</dbReference>
<organism evidence="13 14">
    <name type="scientific">Suilimivivens aceti</name>
    <dbReference type="NCBI Taxonomy" id="2981774"/>
    <lineage>
        <taxon>Bacteria</taxon>
        <taxon>Bacillati</taxon>
        <taxon>Bacillota</taxon>
        <taxon>Clostridia</taxon>
        <taxon>Lachnospirales</taxon>
        <taxon>Lachnospiraceae</taxon>
        <taxon>Suilimivivens</taxon>
    </lineage>
</organism>
<comment type="caution">
    <text evidence="13">The sequence shown here is derived from an EMBL/GenBank/DDBJ whole genome shotgun (WGS) entry which is preliminary data.</text>
</comment>
<evidence type="ECO:0000256" key="8">
    <source>
        <dbReference type="ARBA" id="ARBA00023186"/>
    </source>
</evidence>
<evidence type="ECO:0000313" key="13">
    <source>
        <dbReference type="EMBL" id="MCU6744336.1"/>
    </source>
</evidence>
<keyword evidence="7 11" id="KW-0472">Membrane</keyword>
<evidence type="ECO:0000256" key="5">
    <source>
        <dbReference type="ARBA" id="ARBA00022927"/>
    </source>
</evidence>
<dbReference type="PANTHER" id="PTHR12428:SF65">
    <property type="entry name" value="CYTOCHROME C OXIDASE ASSEMBLY PROTEIN COX18, MITOCHONDRIAL"/>
    <property type="match status" value="1"/>
</dbReference>
<dbReference type="NCBIfam" id="TIGR03592">
    <property type="entry name" value="yidC_oxa1_cterm"/>
    <property type="match status" value="1"/>
</dbReference>
<evidence type="ECO:0000256" key="7">
    <source>
        <dbReference type="ARBA" id="ARBA00023136"/>
    </source>
</evidence>
<proteinExistence type="inferred from homology"/>
<feature type="region of interest" description="Disordered" evidence="10">
    <location>
        <begin position="392"/>
        <end position="429"/>
    </location>
</feature>
<evidence type="ECO:0000256" key="10">
    <source>
        <dbReference type="SAM" id="MobiDB-lite"/>
    </source>
</evidence>
<dbReference type="Pfam" id="PF02096">
    <property type="entry name" value="60KD_IMP"/>
    <property type="match status" value="1"/>
</dbReference>
<accession>A0ABT2T2S9</accession>
<name>A0ABT2T2S9_9FIRM</name>
<keyword evidence="14" id="KW-1185">Reference proteome</keyword>
<evidence type="ECO:0000256" key="1">
    <source>
        <dbReference type="ARBA" id="ARBA00004651"/>
    </source>
</evidence>
<evidence type="ECO:0000259" key="12">
    <source>
        <dbReference type="Pfam" id="PF02096"/>
    </source>
</evidence>
<keyword evidence="5" id="KW-0653">Protein transport</keyword>
<gene>
    <name evidence="13" type="ORF">OCV77_07480</name>
</gene>
<dbReference type="InterPro" id="IPR001708">
    <property type="entry name" value="YidC/ALB3/OXA1/COX18"/>
</dbReference>
<comment type="similarity">
    <text evidence="9">Belongs to the OXA1/ALB3/YidC family.</text>
</comment>
<keyword evidence="8" id="KW-0143">Chaperone</keyword>
<dbReference type="InterPro" id="IPR028055">
    <property type="entry name" value="YidC/Oxa/ALB_C"/>
</dbReference>
<dbReference type="CDD" id="cd20070">
    <property type="entry name" value="5TM_YidC_Alb3"/>
    <property type="match status" value="1"/>
</dbReference>
<evidence type="ECO:0000313" key="14">
    <source>
        <dbReference type="Proteomes" id="UP001652432"/>
    </source>
</evidence>
<evidence type="ECO:0000256" key="2">
    <source>
        <dbReference type="ARBA" id="ARBA00022448"/>
    </source>
</evidence>
<keyword evidence="3" id="KW-1003">Cell membrane</keyword>
<comment type="subcellular location">
    <subcellularLocation>
        <location evidence="1">Cell membrane</location>
        <topology evidence="1">Multi-pass membrane protein</topology>
    </subcellularLocation>
    <subcellularLocation>
        <location evidence="9">Membrane</location>
        <topology evidence="9">Multi-pass membrane protein</topology>
    </subcellularLocation>
</comment>
<reference evidence="13 14" key="1">
    <citation type="journal article" date="2021" name="ISME Commun">
        <title>Automated analysis of genomic sequences facilitates high-throughput and comprehensive description of bacteria.</title>
        <authorList>
            <person name="Hitch T.C.A."/>
        </authorList>
    </citation>
    <scope>NUCLEOTIDE SEQUENCE [LARGE SCALE GENOMIC DNA]</scope>
    <source>
        <strain evidence="13 14">Sanger_18</strain>
    </source>
</reference>
<keyword evidence="4 9" id="KW-0812">Transmembrane</keyword>
<evidence type="ECO:0000256" key="9">
    <source>
        <dbReference type="RuleBase" id="RU003945"/>
    </source>
</evidence>
<dbReference type="Proteomes" id="UP001652432">
    <property type="component" value="Unassembled WGS sequence"/>
</dbReference>
<feature type="transmembrane region" description="Helical" evidence="11">
    <location>
        <begin position="260"/>
        <end position="279"/>
    </location>
</feature>
<evidence type="ECO:0000256" key="3">
    <source>
        <dbReference type="ARBA" id="ARBA00022475"/>
    </source>
</evidence>
<dbReference type="InterPro" id="IPR047196">
    <property type="entry name" value="YidC_ALB_C"/>
</dbReference>
<feature type="transmembrane region" description="Helical" evidence="11">
    <location>
        <begin position="37"/>
        <end position="58"/>
    </location>
</feature>
<evidence type="ECO:0000256" key="6">
    <source>
        <dbReference type="ARBA" id="ARBA00022989"/>
    </source>
</evidence>
<dbReference type="PANTHER" id="PTHR12428">
    <property type="entry name" value="OXA1"/>
    <property type="match status" value="1"/>
</dbReference>
<keyword evidence="2" id="KW-0813">Transport</keyword>
<keyword evidence="6 11" id="KW-1133">Transmembrane helix</keyword>